<evidence type="ECO:0000256" key="1">
    <source>
        <dbReference type="ARBA" id="ARBA00022670"/>
    </source>
</evidence>
<dbReference type="InterPro" id="IPR009003">
    <property type="entry name" value="Peptidase_S1_PA"/>
</dbReference>
<evidence type="ECO:0000256" key="11">
    <source>
        <dbReference type="RuleBase" id="RU363034"/>
    </source>
</evidence>
<dbReference type="Gene3D" id="3.30.1640.30">
    <property type="match status" value="1"/>
</dbReference>
<dbReference type="FunCoup" id="A0A194RJQ9">
    <property type="interactions" value="49"/>
</dbReference>
<evidence type="ECO:0000256" key="6">
    <source>
        <dbReference type="ARBA" id="ARBA00022837"/>
    </source>
</evidence>
<evidence type="ECO:0000256" key="9">
    <source>
        <dbReference type="ARBA" id="ARBA00023180"/>
    </source>
</evidence>
<dbReference type="InParanoid" id="A0A194RJQ9"/>
<dbReference type="GO" id="GO:0006508">
    <property type="term" value="P:proteolysis"/>
    <property type="evidence" value="ECO:0007669"/>
    <property type="project" value="UniProtKB-KW"/>
</dbReference>
<evidence type="ECO:0000256" key="4">
    <source>
        <dbReference type="ARBA" id="ARBA00022801"/>
    </source>
</evidence>
<dbReference type="FunFam" id="2.40.10.10:FF:000078">
    <property type="entry name" value="Serine protease H137"/>
    <property type="match status" value="1"/>
</dbReference>
<comment type="similarity">
    <text evidence="10">Belongs to the peptidase S1 family. CLIP subfamily.</text>
</comment>
<feature type="chain" id="PRO_5008265265" evidence="12">
    <location>
        <begin position="20"/>
        <end position="663"/>
    </location>
</feature>
<sequence length="663" mass="73516">MRSHPTVLFCVLFAALTNALKQCNDCVKITNCASAIQLIRTDRSAAAIQQLQNALCGFEGVQKLNIISLSEIENHRNIRLLPTECGDVDGNRIVGGTSAGLYEFPWLALISYRDNEGKLNFKCGGTVINARYVLTAAHCIKNQQIVGVRIGDYDISQPEDCVGEDEIRECESKFQDIAVSHKIHHRGYVTQPYILNDIGLLRLARPVDFSYRNSGSICLPITKDLREKDLVGERGVVAGWGMTDIQTKSNILLKVELPIFSESSCNMLYKSTSRQLGPGRMTNTFCAGEIGHDSCKGDSGGPLMLESYYDEQCDDCVKITDCAPAIQLIRTDKSAAAIQKLKNALCGYEGVQKVCCSDFFTSRSLNDENESKINTLTSGDEIENHRNIRLLPTECGDVDGNRIVGGTSSGLYEFPWLALISYIHGRTLQFKCGGSVITARYVLTAAHCIEKKQIVGVRIGDYDISKPEDCVGEDEIRECESKFQDIAVTHKISHPNYVIVPISLNDIGLLRLATPVDFSYRNSGTICLPIMRDLRERDIALESATVAGWGATENQRQSNILLKVQVPIYPETTCKSFYKRAMQSRIFKPNMKMNTICAGDEGRDSCKGDSGGPLMIEAPYNGTYKFVQFGIVSYGFEQCGLSKPGIYTDVRKYMKWILDTIKP</sequence>
<gene>
    <name evidence="14" type="ORF">RR48_11911</name>
</gene>
<accession>A0A194RJQ9</accession>
<evidence type="ECO:0000256" key="10">
    <source>
        <dbReference type="ARBA" id="ARBA00024195"/>
    </source>
</evidence>
<keyword evidence="8" id="KW-1015">Disulfide bond</keyword>
<dbReference type="Gene3D" id="2.40.10.10">
    <property type="entry name" value="Trypsin-like serine proteases"/>
    <property type="match status" value="4"/>
</dbReference>
<keyword evidence="1 11" id="KW-0645">Protease</keyword>
<dbReference type="SUPFAM" id="SSF50494">
    <property type="entry name" value="Trypsin-like serine proteases"/>
    <property type="match status" value="2"/>
</dbReference>
<keyword evidence="9" id="KW-0325">Glycoprotein</keyword>
<dbReference type="SMART" id="SM00020">
    <property type="entry name" value="Tryp_SPc"/>
    <property type="match status" value="2"/>
</dbReference>
<dbReference type="InterPro" id="IPR043504">
    <property type="entry name" value="Peptidase_S1_PA_chymotrypsin"/>
</dbReference>
<keyword evidence="15" id="KW-1185">Reference proteome</keyword>
<protein>
    <submittedName>
        <fullName evidence="14">Serine protease easter</fullName>
    </submittedName>
</protein>
<keyword evidence="2" id="KW-0479">Metal-binding</keyword>
<feature type="domain" description="Peptidase S1" evidence="13">
    <location>
        <begin position="93"/>
        <end position="374"/>
    </location>
</feature>
<keyword evidence="6" id="KW-0106">Calcium</keyword>
<dbReference type="InterPro" id="IPR001314">
    <property type="entry name" value="Peptidase_S1A"/>
</dbReference>
<dbReference type="STRING" id="76193.A0A194RJQ9"/>
<keyword evidence="5 11" id="KW-0720">Serine protease</keyword>
<dbReference type="GO" id="GO:0051604">
    <property type="term" value="P:protein maturation"/>
    <property type="evidence" value="ECO:0007669"/>
    <property type="project" value="UniProtKB-ARBA"/>
</dbReference>
<dbReference type="GO" id="GO:0004252">
    <property type="term" value="F:serine-type endopeptidase activity"/>
    <property type="evidence" value="ECO:0007669"/>
    <property type="project" value="InterPro"/>
</dbReference>
<dbReference type="InterPro" id="IPR022700">
    <property type="entry name" value="CLIP"/>
</dbReference>
<evidence type="ECO:0000256" key="8">
    <source>
        <dbReference type="ARBA" id="ARBA00023157"/>
    </source>
</evidence>
<dbReference type="AlphaFoldDB" id="A0A194RJQ9"/>
<proteinExistence type="inferred from homology"/>
<keyword evidence="4 11" id="KW-0378">Hydrolase</keyword>
<keyword evidence="3 12" id="KW-0732">Signal</keyword>
<dbReference type="PROSITE" id="PS00134">
    <property type="entry name" value="TRYPSIN_HIS"/>
    <property type="match status" value="2"/>
</dbReference>
<evidence type="ECO:0000256" key="2">
    <source>
        <dbReference type="ARBA" id="ARBA00022723"/>
    </source>
</evidence>
<organism evidence="14 15">
    <name type="scientific">Papilio machaon</name>
    <name type="common">Old World swallowtail butterfly</name>
    <dbReference type="NCBI Taxonomy" id="76193"/>
    <lineage>
        <taxon>Eukaryota</taxon>
        <taxon>Metazoa</taxon>
        <taxon>Ecdysozoa</taxon>
        <taxon>Arthropoda</taxon>
        <taxon>Hexapoda</taxon>
        <taxon>Insecta</taxon>
        <taxon>Pterygota</taxon>
        <taxon>Neoptera</taxon>
        <taxon>Endopterygota</taxon>
        <taxon>Lepidoptera</taxon>
        <taxon>Glossata</taxon>
        <taxon>Ditrysia</taxon>
        <taxon>Papilionoidea</taxon>
        <taxon>Papilionidae</taxon>
        <taxon>Papilioninae</taxon>
        <taxon>Papilio</taxon>
    </lineage>
</organism>
<dbReference type="InterPro" id="IPR018114">
    <property type="entry name" value="TRYPSIN_HIS"/>
</dbReference>
<dbReference type="PRINTS" id="PR00722">
    <property type="entry name" value="CHYMOTRYPSIN"/>
</dbReference>
<dbReference type="FunFam" id="2.40.10.10:FF:000028">
    <property type="entry name" value="Serine protease easter"/>
    <property type="match status" value="2"/>
</dbReference>
<dbReference type="InterPro" id="IPR051487">
    <property type="entry name" value="Ser/Thr_Proteases_Immune/Dev"/>
</dbReference>
<evidence type="ECO:0000259" key="13">
    <source>
        <dbReference type="PROSITE" id="PS50240"/>
    </source>
</evidence>
<dbReference type="Proteomes" id="UP000053240">
    <property type="component" value="Unassembled WGS sequence"/>
</dbReference>
<dbReference type="Pfam" id="PF12032">
    <property type="entry name" value="CLIP"/>
    <property type="match status" value="1"/>
</dbReference>
<dbReference type="PROSITE" id="PS00135">
    <property type="entry name" value="TRYPSIN_SER"/>
    <property type="match status" value="2"/>
</dbReference>
<dbReference type="PROSITE" id="PS50240">
    <property type="entry name" value="TRYPSIN_DOM"/>
    <property type="match status" value="2"/>
</dbReference>
<feature type="domain" description="Peptidase S1" evidence="13">
    <location>
        <begin position="403"/>
        <end position="662"/>
    </location>
</feature>
<dbReference type="InterPro" id="IPR038565">
    <property type="entry name" value="CLIP_sf"/>
</dbReference>
<dbReference type="EMBL" id="KQ460045">
    <property type="protein sequence ID" value="KPJ18063.1"/>
    <property type="molecule type" value="Genomic_DNA"/>
</dbReference>
<evidence type="ECO:0000256" key="3">
    <source>
        <dbReference type="ARBA" id="ARBA00022729"/>
    </source>
</evidence>
<feature type="signal peptide" evidence="12">
    <location>
        <begin position="1"/>
        <end position="19"/>
    </location>
</feature>
<name>A0A194RJQ9_PAPMA</name>
<dbReference type="CDD" id="cd00190">
    <property type="entry name" value="Tryp_SPc"/>
    <property type="match status" value="2"/>
</dbReference>
<reference evidence="14 15" key="1">
    <citation type="journal article" date="2015" name="Nat. Commun.">
        <title>Outbred genome sequencing and CRISPR/Cas9 gene editing in butterflies.</title>
        <authorList>
            <person name="Li X."/>
            <person name="Fan D."/>
            <person name="Zhang W."/>
            <person name="Liu G."/>
            <person name="Zhang L."/>
            <person name="Zhao L."/>
            <person name="Fang X."/>
            <person name="Chen L."/>
            <person name="Dong Y."/>
            <person name="Chen Y."/>
            <person name="Ding Y."/>
            <person name="Zhao R."/>
            <person name="Feng M."/>
            <person name="Zhu Y."/>
            <person name="Feng Y."/>
            <person name="Jiang X."/>
            <person name="Zhu D."/>
            <person name="Xiang H."/>
            <person name="Feng X."/>
            <person name="Li S."/>
            <person name="Wang J."/>
            <person name="Zhang G."/>
            <person name="Kronforst M.R."/>
            <person name="Wang W."/>
        </authorList>
    </citation>
    <scope>NUCLEOTIDE SEQUENCE [LARGE SCALE GENOMIC DNA]</scope>
    <source>
        <strain evidence="14">Ya'a_city_454_Pm</strain>
        <tissue evidence="14">Whole body</tissue>
    </source>
</reference>
<evidence type="ECO:0000313" key="15">
    <source>
        <dbReference type="Proteomes" id="UP000053240"/>
    </source>
</evidence>
<evidence type="ECO:0000256" key="12">
    <source>
        <dbReference type="SAM" id="SignalP"/>
    </source>
</evidence>
<dbReference type="InterPro" id="IPR033116">
    <property type="entry name" value="TRYPSIN_SER"/>
</dbReference>
<dbReference type="InterPro" id="IPR001254">
    <property type="entry name" value="Trypsin_dom"/>
</dbReference>
<evidence type="ECO:0000313" key="14">
    <source>
        <dbReference type="EMBL" id="KPJ18063.1"/>
    </source>
</evidence>
<dbReference type="GO" id="GO:0046872">
    <property type="term" value="F:metal ion binding"/>
    <property type="evidence" value="ECO:0007669"/>
    <property type="project" value="UniProtKB-KW"/>
</dbReference>
<dbReference type="PANTHER" id="PTHR24256">
    <property type="entry name" value="TRYPTASE-RELATED"/>
    <property type="match status" value="1"/>
</dbReference>
<dbReference type="Pfam" id="PF00089">
    <property type="entry name" value="Trypsin"/>
    <property type="match status" value="2"/>
</dbReference>
<evidence type="ECO:0000256" key="5">
    <source>
        <dbReference type="ARBA" id="ARBA00022825"/>
    </source>
</evidence>
<evidence type="ECO:0000256" key="7">
    <source>
        <dbReference type="ARBA" id="ARBA00023145"/>
    </source>
</evidence>
<keyword evidence="7" id="KW-0865">Zymogen</keyword>